<comment type="caution">
    <text evidence="1">The sequence shown here is derived from an EMBL/GenBank/DDBJ whole genome shotgun (WGS) entry which is preliminary data.</text>
</comment>
<proteinExistence type="predicted"/>
<dbReference type="AlphaFoldDB" id="A0A658R3Z9"/>
<name>A0A658R3Z9_9BURK</name>
<dbReference type="OrthoDB" id="9133545at2"/>
<protein>
    <submittedName>
        <fullName evidence="1">Uncharacterized protein</fullName>
    </submittedName>
</protein>
<gene>
    <name evidence="1" type="ORF">AWB72_05088</name>
</gene>
<dbReference type="EMBL" id="FCNV02000016">
    <property type="protein sequence ID" value="SAL48746.1"/>
    <property type="molecule type" value="Genomic_DNA"/>
</dbReference>
<sequence>MLENNPPPLAIASRVLSPETLAALRRSPYHLAAWRIADRWALEQPEDLRALGRQGEIFVLIRLLEQQQLEHEALLDASEALREGLSPAEVFRQHGIELRL</sequence>
<reference evidence="1 2" key="1">
    <citation type="submission" date="2016-01" db="EMBL/GenBank/DDBJ databases">
        <authorList>
            <person name="Peeters C."/>
        </authorList>
    </citation>
    <scope>NUCLEOTIDE SEQUENCE [LARGE SCALE GENOMIC DNA]</scope>
    <source>
        <strain evidence="1">LMG 29315</strain>
    </source>
</reference>
<keyword evidence="2" id="KW-1185">Reference proteome</keyword>
<organism evidence="1 2">
    <name type="scientific">Caballeronia concitans</name>
    <dbReference type="NCBI Taxonomy" id="1777133"/>
    <lineage>
        <taxon>Bacteria</taxon>
        <taxon>Pseudomonadati</taxon>
        <taxon>Pseudomonadota</taxon>
        <taxon>Betaproteobacteria</taxon>
        <taxon>Burkholderiales</taxon>
        <taxon>Burkholderiaceae</taxon>
        <taxon>Caballeronia</taxon>
    </lineage>
</organism>
<dbReference type="Proteomes" id="UP000198263">
    <property type="component" value="Unassembled WGS sequence"/>
</dbReference>
<evidence type="ECO:0000313" key="1">
    <source>
        <dbReference type="EMBL" id="SAL48746.1"/>
    </source>
</evidence>
<evidence type="ECO:0000313" key="2">
    <source>
        <dbReference type="Proteomes" id="UP000198263"/>
    </source>
</evidence>
<accession>A0A658R3Z9</accession>